<accession>A0A6B2MQA2</accession>
<name>A0A6B2MQA2_9BURK</name>
<comment type="caution">
    <text evidence="1">The sequence shown here is derived from an EMBL/GenBank/DDBJ whole genome shotgun (WGS) entry which is preliminary data.</text>
</comment>
<dbReference type="AlphaFoldDB" id="A0A6B2MQA2"/>
<sequence>MVVQPVPGGPNVLDPVTKQFIPPEGITVDDFDLYWHRRIADGDARIVEPQAPAAAKVAKIEKGDQ</sequence>
<dbReference type="RefSeq" id="WP_027787583.1">
    <property type="nucleotide sequence ID" value="NZ_JAAEAM010000063.1"/>
</dbReference>
<gene>
    <name evidence="1" type="ORF">GFJ35_34285</name>
</gene>
<organism evidence="1">
    <name type="scientific">Burkholderia cenocepacia</name>
    <dbReference type="NCBI Taxonomy" id="95486"/>
    <lineage>
        <taxon>Bacteria</taxon>
        <taxon>Pseudomonadati</taxon>
        <taxon>Pseudomonadota</taxon>
        <taxon>Betaproteobacteria</taxon>
        <taxon>Burkholderiales</taxon>
        <taxon>Burkholderiaceae</taxon>
        <taxon>Burkholderia</taxon>
        <taxon>Burkholderia cepacia complex</taxon>
    </lineage>
</organism>
<protein>
    <submittedName>
        <fullName evidence="1">DUF2635 domain-containing protein</fullName>
    </submittedName>
</protein>
<dbReference type="InterPro" id="IPR024400">
    <property type="entry name" value="DUF2635"/>
</dbReference>
<evidence type="ECO:0000313" key="1">
    <source>
        <dbReference type="EMBL" id="NDV77082.1"/>
    </source>
</evidence>
<reference evidence="1" key="1">
    <citation type="submission" date="2019-11" db="EMBL/GenBank/DDBJ databases">
        <title>Burkholderia cenocepacia CF.</title>
        <authorList>
            <person name="Vianna E.F."/>
            <person name="Marques E.A."/>
            <person name="Albano R.M."/>
            <person name="Leao R.S."/>
        </authorList>
    </citation>
    <scope>NUCLEOTIDE SEQUENCE</scope>
    <source>
        <strain evidence="1">MS-2140</strain>
    </source>
</reference>
<proteinExistence type="predicted"/>
<dbReference type="EMBL" id="JAAEAM010000063">
    <property type="protein sequence ID" value="NDV77082.1"/>
    <property type="molecule type" value="Genomic_DNA"/>
</dbReference>
<dbReference type="Pfam" id="PF10948">
    <property type="entry name" value="DUF2635"/>
    <property type="match status" value="1"/>
</dbReference>